<organism evidence="1 2">
    <name type="scientific">Glossina palpalis gambiensis</name>
    <dbReference type="NCBI Taxonomy" id="67801"/>
    <lineage>
        <taxon>Eukaryota</taxon>
        <taxon>Metazoa</taxon>
        <taxon>Ecdysozoa</taxon>
        <taxon>Arthropoda</taxon>
        <taxon>Hexapoda</taxon>
        <taxon>Insecta</taxon>
        <taxon>Pterygota</taxon>
        <taxon>Neoptera</taxon>
        <taxon>Endopterygota</taxon>
        <taxon>Diptera</taxon>
        <taxon>Brachycera</taxon>
        <taxon>Muscomorpha</taxon>
        <taxon>Hippoboscoidea</taxon>
        <taxon>Glossinidae</taxon>
        <taxon>Glossina</taxon>
    </lineage>
</organism>
<dbReference type="EnsemblMetazoa" id="GPPI028114-RA">
    <property type="protein sequence ID" value="GPPI028114-PA"/>
    <property type="gene ID" value="GPPI028114"/>
</dbReference>
<dbReference type="VEuPathDB" id="VectorBase:GPPI028114"/>
<reference evidence="1" key="2">
    <citation type="submission" date="2020-05" db="UniProtKB">
        <authorList>
            <consortium name="EnsemblMetazoa"/>
        </authorList>
    </citation>
    <scope>IDENTIFICATION</scope>
    <source>
        <strain evidence="1">IAEA</strain>
    </source>
</reference>
<reference evidence="2" key="1">
    <citation type="submission" date="2015-01" db="EMBL/GenBank/DDBJ databases">
        <authorList>
            <person name="Aksoy S."/>
            <person name="Warren W."/>
            <person name="Wilson R.K."/>
        </authorList>
    </citation>
    <scope>NUCLEOTIDE SEQUENCE [LARGE SCALE GENOMIC DNA]</scope>
    <source>
        <strain evidence="2">IAEA</strain>
    </source>
</reference>
<sequence>MQKSAYVKPMFSKYRHLRKRQYGQQSRLTAPKETRPTTTTLNAVMLTGTLITMHLRVYGARTKQAFYCGISWFISIGPQLKNSGIKRAEEHNAIDDQNVIELDVAKRYAIIKR</sequence>
<dbReference type="EMBL" id="JXJN01013294">
    <property type="status" value="NOT_ANNOTATED_CDS"/>
    <property type="molecule type" value="Genomic_DNA"/>
</dbReference>
<evidence type="ECO:0000313" key="1">
    <source>
        <dbReference type="EnsemblMetazoa" id="GPPI028114-PA"/>
    </source>
</evidence>
<proteinExistence type="predicted"/>
<protein>
    <submittedName>
        <fullName evidence="1">Uncharacterized protein</fullName>
    </submittedName>
</protein>
<dbReference type="Proteomes" id="UP000092460">
    <property type="component" value="Unassembled WGS sequence"/>
</dbReference>
<name>A0A1B0BF84_9MUSC</name>
<evidence type="ECO:0000313" key="2">
    <source>
        <dbReference type="Proteomes" id="UP000092460"/>
    </source>
</evidence>
<keyword evidence="2" id="KW-1185">Reference proteome</keyword>
<accession>A0A1B0BF84</accession>
<dbReference type="AlphaFoldDB" id="A0A1B0BF84"/>